<keyword evidence="1" id="KW-1133">Transmembrane helix</keyword>
<keyword evidence="1" id="KW-0472">Membrane</keyword>
<evidence type="ECO:0000313" key="2">
    <source>
        <dbReference type="Araport" id="AT3G28120"/>
    </source>
</evidence>
<protein>
    <recommendedName>
        <fullName evidence="7">Transmembrane protein</fullName>
    </recommendedName>
</protein>
<evidence type="ECO:0000313" key="4">
    <source>
        <dbReference type="EMBL" id="VYS58873.1"/>
    </source>
</evidence>
<organism evidence="4 5">
    <name type="scientific">Arabidopsis thaliana</name>
    <name type="common">Mouse-ear cress</name>
    <dbReference type="NCBI Taxonomy" id="3702"/>
    <lineage>
        <taxon>Eukaryota</taxon>
        <taxon>Viridiplantae</taxon>
        <taxon>Streptophyta</taxon>
        <taxon>Embryophyta</taxon>
        <taxon>Tracheophyta</taxon>
        <taxon>Spermatophyta</taxon>
        <taxon>Magnoliopsida</taxon>
        <taxon>eudicotyledons</taxon>
        <taxon>Gunneridae</taxon>
        <taxon>Pentapetalae</taxon>
        <taxon>rosids</taxon>
        <taxon>malvids</taxon>
        <taxon>Brassicales</taxon>
        <taxon>Brassicaceae</taxon>
        <taxon>Camelineae</taxon>
        <taxon>Arabidopsis</taxon>
    </lineage>
</organism>
<dbReference type="RefSeq" id="NP_189451.1">
    <property type="nucleotide sequence ID" value="NM_113730.1"/>
</dbReference>
<evidence type="ECO:0000313" key="6">
    <source>
        <dbReference type="Proteomes" id="UP000434276"/>
    </source>
</evidence>
<evidence type="ECO:0008006" key="7">
    <source>
        <dbReference type="Google" id="ProtNLM"/>
    </source>
</evidence>
<name>A0A654FBF4_ARATH</name>
<keyword evidence="1" id="KW-0812">Transmembrane</keyword>
<feature type="transmembrane region" description="Helical" evidence="1">
    <location>
        <begin position="16"/>
        <end position="38"/>
    </location>
</feature>
<evidence type="ECO:0000256" key="1">
    <source>
        <dbReference type="SAM" id="Phobius"/>
    </source>
</evidence>
<dbReference type="Proteomes" id="UP000426265">
    <property type="component" value="Unassembled WGS sequence"/>
</dbReference>
<dbReference type="ExpressionAtlas" id="A0A654FBF4">
    <property type="expression patterns" value="differential"/>
</dbReference>
<sequence>MFGIYDGAYGELAKCYVFSTIYMIFFVLMLLFLFNCYFDIL</sequence>
<accession>A0A654FBF4</accession>
<dbReference type="Proteomes" id="UP000434276">
    <property type="component" value="Unassembled WGS sequence"/>
</dbReference>
<gene>
    <name evidence="2" type="ordered locus">At3g28120</name>
    <name evidence="4" type="ORF">AN1_LOCUS14317</name>
    <name evidence="3" type="ORF">C24_LOCUS14153</name>
</gene>
<evidence type="ECO:0000313" key="5">
    <source>
        <dbReference type="Proteomes" id="UP000426265"/>
    </source>
</evidence>
<dbReference type="EMBL" id="CACSHJ010000089">
    <property type="protein sequence ID" value="CAA0383956.1"/>
    <property type="molecule type" value="Genomic_DNA"/>
</dbReference>
<dbReference type="SMR" id="A0A654FBF4"/>
<dbReference type="AlphaFoldDB" id="A0A654FBF4"/>
<dbReference type="EMBL" id="CACRSJ010000106">
    <property type="protein sequence ID" value="VYS58873.1"/>
    <property type="molecule type" value="Genomic_DNA"/>
</dbReference>
<dbReference type="GeneID" id="822436"/>
<evidence type="ECO:0000313" key="3">
    <source>
        <dbReference type="EMBL" id="CAA0383956.1"/>
    </source>
</evidence>
<proteinExistence type="predicted"/>
<dbReference type="Araport" id="AT3G28120"/>
<dbReference type="KEGG" id="ath:AT3G28120"/>
<reference evidence="4 5" key="1">
    <citation type="submission" date="2019-11" db="EMBL/GenBank/DDBJ databases">
        <authorList>
            <person name="Jiao W.-B."/>
            <person name="Schneeberger K."/>
        </authorList>
    </citation>
    <scope>NUCLEOTIDE SEQUENCE [LARGE SCALE GENOMIC DNA]</scope>
    <source>
        <strain evidence="5">cv. An-1</strain>
        <strain evidence="6">cv. C24</strain>
    </source>
</reference>